<dbReference type="InterPro" id="IPR014818">
    <property type="entry name" value="Phage/plasmid_primase_P4_C"/>
</dbReference>
<evidence type="ECO:0000256" key="2">
    <source>
        <dbReference type="ARBA" id="ARBA00022801"/>
    </source>
</evidence>
<dbReference type="InterPro" id="IPR027417">
    <property type="entry name" value="P-loop_NTPase"/>
</dbReference>
<dbReference type="InterPro" id="IPR014015">
    <property type="entry name" value="Helicase_SF3_DNA-vir"/>
</dbReference>
<evidence type="ECO:0000259" key="5">
    <source>
        <dbReference type="PROSITE" id="PS51206"/>
    </source>
</evidence>
<dbReference type="SMART" id="SM00885">
    <property type="entry name" value="D5_N"/>
    <property type="match status" value="1"/>
</dbReference>
<evidence type="ECO:0000256" key="1">
    <source>
        <dbReference type="ARBA" id="ARBA00022741"/>
    </source>
</evidence>
<dbReference type="InterPro" id="IPR006500">
    <property type="entry name" value="Helicase_put_C_phage/plasmid"/>
</dbReference>
<dbReference type="EMBL" id="CP039543">
    <property type="protein sequence ID" value="QJT10250.1"/>
    <property type="molecule type" value="Genomic_DNA"/>
</dbReference>
<dbReference type="Pfam" id="PF08706">
    <property type="entry name" value="D5_N"/>
    <property type="match status" value="1"/>
</dbReference>
<evidence type="ECO:0000256" key="4">
    <source>
        <dbReference type="SAM" id="MobiDB-lite"/>
    </source>
</evidence>
<dbReference type="Proteomes" id="UP000503251">
    <property type="component" value="Chromosome"/>
</dbReference>
<gene>
    <name evidence="6" type="ORF">E8L03_15510</name>
</gene>
<evidence type="ECO:0000313" key="6">
    <source>
        <dbReference type="EMBL" id="QJT10250.1"/>
    </source>
</evidence>
<feature type="region of interest" description="Disordered" evidence="4">
    <location>
        <begin position="1"/>
        <end position="42"/>
    </location>
</feature>
<dbReference type="InterPro" id="IPR045455">
    <property type="entry name" value="NrS-1_pol-like_helicase"/>
</dbReference>
<keyword evidence="1" id="KW-0547">Nucleotide-binding</keyword>
<reference evidence="6 7" key="1">
    <citation type="submission" date="2019-04" db="EMBL/GenBank/DDBJ databases">
        <title>Isolation and culture of sulfate reducing bacteria from the cold seep of the South China Sea.</title>
        <authorList>
            <person name="Sun C."/>
            <person name="Liu R."/>
        </authorList>
    </citation>
    <scope>NUCLEOTIDE SEQUENCE [LARGE SCALE GENOMIC DNA]</scope>
    <source>
        <strain evidence="6 7">CS1</strain>
    </source>
</reference>
<dbReference type="Gene3D" id="3.40.50.300">
    <property type="entry name" value="P-loop containing nucleotide triphosphate hydrolases"/>
    <property type="match status" value="1"/>
</dbReference>
<keyword evidence="3" id="KW-0067">ATP-binding</keyword>
<dbReference type="PROSITE" id="PS51206">
    <property type="entry name" value="SF3_HELICASE_1"/>
    <property type="match status" value="1"/>
</dbReference>
<organism evidence="6 7">
    <name type="scientific">Oceanidesulfovibrio marinus</name>
    <dbReference type="NCBI Taxonomy" id="370038"/>
    <lineage>
        <taxon>Bacteria</taxon>
        <taxon>Pseudomonadati</taxon>
        <taxon>Thermodesulfobacteriota</taxon>
        <taxon>Desulfovibrionia</taxon>
        <taxon>Desulfovibrionales</taxon>
        <taxon>Desulfovibrionaceae</taxon>
        <taxon>Oceanidesulfovibrio</taxon>
    </lineage>
</organism>
<evidence type="ECO:0000313" key="7">
    <source>
        <dbReference type="Proteomes" id="UP000503251"/>
    </source>
</evidence>
<keyword evidence="2" id="KW-0378">Hydrolase</keyword>
<feature type="compositionally biased region" description="Basic and acidic residues" evidence="4">
    <location>
        <begin position="1"/>
        <end position="23"/>
    </location>
</feature>
<sequence>MRKRSAMDVRQEVEQAVAEERAAHQKPPGQAEQPTGQESQPRDKAYYDLLRKDFDDNHMGDARRFSERFDGKLAYDNIQGRWFMYNRTHWKQDRGHVHKHKVTEVADDYKALAFRMVQKIKEEKAKPEFQALPKGEQKDHLRPLLTNQRAYESRAKELKDPTRINKVLDLASVATPGYLGVIGKEWNEDPHLFACGNKVLDLRSGKALEPDPKFYINRASTIEWAGFQADSPLWDSFLGQVFNADQELIDYIQKCVGYWMTGLMTHQEFYCLWGPQGRNGKGVFFRTLRMVMGSYFQMIPSKYLLDEKSLQNTDKPDQHLVTLEHTRLACASEAPKRAKFSEGAIKQLSGGDPITCRGMYSLDVTEYIPKFKILFATNRVPSVNGDDKAFQERLRIIKFPCTFKHGVEPDPEAKIYPMDPLLEQKLHTTENLQGILAWAVRGAVEFLASGTLTPPESVFSDTKSFMEDNDFIGEFIRDCLVVHPDAPSTNTPKDQKTQMKHIYEVFRTWSMEEKAVPEKKVWSMRALGSDFGNRTDIHRASPANLVFYNITIKPAWRKPDNPPL</sequence>
<dbReference type="Pfam" id="PF19263">
    <property type="entry name" value="DUF5906"/>
    <property type="match status" value="1"/>
</dbReference>
<dbReference type="InterPro" id="IPR051620">
    <property type="entry name" value="ORF904-like_C"/>
</dbReference>
<name>A0ABX6NKU7_9BACT</name>
<keyword evidence="7" id="KW-1185">Reference proteome</keyword>
<dbReference type="PANTHER" id="PTHR35372">
    <property type="entry name" value="ATP BINDING PROTEIN-RELATED"/>
    <property type="match status" value="1"/>
</dbReference>
<evidence type="ECO:0000256" key="3">
    <source>
        <dbReference type="ARBA" id="ARBA00022840"/>
    </source>
</evidence>
<proteinExistence type="predicted"/>
<feature type="domain" description="SF3 helicase" evidence="5">
    <location>
        <begin position="247"/>
        <end position="412"/>
    </location>
</feature>
<protein>
    <recommendedName>
        <fullName evidence="5">SF3 helicase domain-containing protein</fullName>
    </recommendedName>
</protein>
<dbReference type="NCBIfam" id="TIGR01613">
    <property type="entry name" value="primase_Cterm"/>
    <property type="match status" value="1"/>
</dbReference>
<accession>A0ABX6NKU7</accession>
<dbReference type="PANTHER" id="PTHR35372:SF2">
    <property type="entry name" value="SF3 HELICASE DOMAIN-CONTAINING PROTEIN"/>
    <property type="match status" value="1"/>
</dbReference>